<feature type="region of interest" description="Disordered" evidence="1">
    <location>
        <begin position="764"/>
        <end position="805"/>
    </location>
</feature>
<proteinExistence type="predicted"/>
<dbReference type="AlphaFoldDB" id="A0AAV2PH01"/>
<dbReference type="PANTHER" id="PTHR14918">
    <property type="entry name" value="KICSTOR COMPLEX PROTEIN SZT2"/>
    <property type="match status" value="1"/>
</dbReference>
<feature type="compositionally biased region" description="Basic and acidic residues" evidence="1">
    <location>
        <begin position="429"/>
        <end position="440"/>
    </location>
</feature>
<dbReference type="InterPro" id="IPR033228">
    <property type="entry name" value="SZT2"/>
</dbReference>
<feature type="compositionally biased region" description="Polar residues" evidence="1">
    <location>
        <begin position="332"/>
        <end position="343"/>
    </location>
</feature>
<dbReference type="EMBL" id="CAXKWB010000084">
    <property type="protein sequence ID" value="CAL4059120.1"/>
    <property type="molecule type" value="Genomic_DNA"/>
</dbReference>
<dbReference type="PANTHER" id="PTHR14918:SF3">
    <property type="entry name" value="KICSTOR COMPLEX PROTEIN SZT2"/>
    <property type="match status" value="1"/>
</dbReference>
<organism evidence="2 3">
    <name type="scientific">Meganyctiphanes norvegica</name>
    <name type="common">Northern krill</name>
    <name type="synonym">Thysanopoda norvegica</name>
    <dbReference type="NCBI Taxonomy" id="48144"/>
    <lineage>
        <taxon>Eukaryota</taxon>
        <taxon>Metazoa</taxon>
        <taxon>Ecdysozoa</taxon>
        <taxon>Arthropoda</taxon>
        <taxon>Crustacea</taxon>
        <taxon>Multicrustacea</taxon>
        <taxon>Malacostraca</taxon>
        <taxon>Eumalacostraca</taxon>
        <taxon>Eucarida</taxon>
        <taxon>Euphausiacea</taxon>
        <taxon>Euphausiidae</taxon>
        <taxon>Meganyctiphanes</taxon>
    </lineage>
</organism>
<reference evidence="2 3" key="1">
    <citation type="submission" date="2024-05" db="EMBL/GenBank/DDBJ databases">
        <authorList>
            <person name="Wallberg A."/>
        </authorList>
    </citation>
    <scope>NUCLEOTIDE SEQUENCE [LARGE SCALE GENOMIC DNA]</scope>
</reference>
<evidence type="ECO:0000313" key="2">
    <source>
        <dbReference type="EMBL" id="CAL4059120.1"/>
    </source>
</evidence>
<dbReference type="GO" id="GO:0005777">
    <property type="term" value="C:peroxisome"/>
    <property type="evidence" value="ECO:0007669"/>
    <property type="project" value="InterPro"/>
</dbReference>
<comment type="caution">
    <text evidence="2">The sequence shown here is derived from an EMBL/GenBank/DDBJ whole genome shotgun (WGS) entry which is preliminary data.</text>
</comment>
<evidence type="ECO:0000256" key="1">
    <source>
        <dbReference type="SAM" id="MobiDB-lite"/>
    </source>
</evidence>
<sequence>REFPLSMEDHIQLPNILKERHRDEKFGCSPFSNTKIHSSSGKYVDPPKWRCFLKGVTGNHLLITLLPATYHDLKLLLVKRPNLTTTNNHALKLVDDADLQELDTETNTTDQQAMGQNSEQQMSLESSTSSLTFVTSPGSASLPPPGPFSSRTMAELVNESERMSQHNKYRKRSASVHRGQLVDESLVSSRMRYKSGPPPTTISQQSTPPPAPDTKIRARASSFHSSRERSRSFGQGIDVSERNRAGSMDSPTKEPCIEAPDLTPTHNNTTEHIRKRYVSMPSKSHIGISESNKRNMSAETLRDDSLASLQLRGVGDARDSPGAPSVTGEGDSLQSTIHGNEPTTPEHRPICGAVTLPIYIFDCKLSNIINQLVTREIDNPNIGKDIYIDSTFKLEEGSFEDEVPLKDDNTANTFTGDILSSLKQPSPEPRSEESEVGDSSHLRSHATNIEVCHLQSFVLGLFQALQKDLFIHANDVEAALTHCYETVMEVDITYFLQTICGHLRDFRLKLNLEQSKQAQPLSSDNSDLSTKCQQSPETSENMSITQTALLSDSTATQSLITSSTLLDYLPESKSENCKNHESNTKDNENIKSVVFNEDVTGTKIKEIDNEIKSEQEAIDDTELNYPIIDEETSEGCTSVLNDNGFRTETAEQSKHKRLTRTDAITESDFVPEMNSRGNSSISNNMFPLSLLKQHMPCRELQVLHTSIRERFSTILQGSFQIVPNLEDYYYFSQKNMQQGDELSKNVLLKHLKIKRYSCSKKGSLFQEGSEDSEEAATAIEGEELEEEDDDEEEEEDDDGNKSIEFSNTMYGRLNSQLSALDEDKTSVISERDEDLSTVPDDSFDPMDVHNHPLFLHLTCTVRLNGISQNNIPLKHLPTCLGINKQFLTNTVST</sequence>
<feature type="region of interest" description="Disordered" evidence="1">
    <location>
        <begin position="314"/>
        <end position="347"/>
    </location>
</feature>
<dbReference type="Proteomes" id="UP001497623">
    <property type="component" value="Unassembled WGS sequence"/>
</dbReference>
<evidence type="ECO:0000313" key="3">
    <source>
        <dbReference type="Proteomes" id="UP001497623"/>
    </source>
</evidence>
<gene>
    <name evidence="2" type="ORF">MNOR_LOCUS387</name>
</gene>
<feature type="region of interest" description="Disordered" evidence="1">
    <location>
        <begin position="105"/>
        <end position="124"/>
    </location>
</feature>
<accession>A0AAV2PH01</accession>
<name>A0AAV2PH01_MEGNR</name>
<feature type="region of interest" description="Disordered" evidence="1">
    <location>
        <begin position="403"/>
        <end position="440"/>
    </location>
</feature>
<feature type="compositionally biased region" description="Acidic residues" evidence="1">
    <location>
        <begin position="768"/>
        <end position="798"/>
    </location>
</feature>
<protein>
    <submittedName>
        <fullName evidence="2">Uncharacterized protein</fullName>
    </submittedName>
</protein>
<keyword evidence="3" id="KW-1185">Reference proteome</keyword>
<feature type="region of interest" description="Disordered" evidence="1">
    <location>
        <begin position="517"/>
        <end position="543"/>
    </location>
</feature>
<feature type="region of interest" description="Disordered" evidence="1">
    <location>
        <begin position="191"/>
        <end position="272"/>
    </location>
</feature>
<feature type="non-terminal residue" evidence="2">
    <location>
        <position position="1"/>
    </location>
</feature>